<sequence length="245" mass="28231">MYSFTPFTMTSESSNSKSMNDVVVETNTDSTEPSVKESYVSLVFESVDEAYQFYNSYALNVGFGIKKGSTSKSRVNCKAKLDIRKNKDDKWVVTGFIKEHNHELDTPMANLFTSYALERFAAEFYTKNMFKHFQQEFKQSLECWYEEINTIGTITTFRVGLSCEDAINWSTIIYDDDNTKVICECAKFETDGFLCKHILHIMIAKKHLQSIPNLYLLKRWSISDRSKSNTEISVESSDIVTPMMK</sequence>
<comment type="subcellular location">
    <subcellularLocation>
        <location evidence="2">Nucleus</location>
    </subcellularLocation>
</comment>
<keyword evidence="2" id="KW-0862">Zinc</keyword>
<dbReference type="PROSITE" id="PS50966">
    <property type="entry name" value="ZF_SWIM"/>
    <property type="match status" value="1"/>
</dbReference>
<comment type="similarity">
    <text evidence="2">Belongs to the FHY3/FAR1 family.</text>
</comment>
<evidence type="ECO:0000256" key="1">
    <source>
        <dbReference type="PROSITE-ProRule" id="PRU00325"/>
    </source>
</evidence>
<feature type="region of interest" description="Disordered" evidence="3">
    <location>
        <begin position="1"/>
        <end position="20"/>
    </location>
</feature>
<keyword evidence="2" id="KW-0539">Nucleus</keyword>
<proteinExistence type="inferred from homology"/>
<dbReference type="PANTHER" id="PTHR31669:SF295">
    <property type="entry name" value="PROTEIN FAR1-RELATED SEQUENCE"/>
    <property type="match status" value="1"/>
</dbReference>
<dbReference type="Proteomes" id="UP001418222">
    <property type="component" value="Unassembled WGS sequence"/>
</dbReference>
<dbReference type="PANTHER" id="PTHR31669">
    <property type="entry name" value="PROTEIN FAR1-RELATED SEQUENCE 10-RELATED"/>
    <property type="match status" value="1"/>
</dbReference>
<name>A0AAP0B8E4_9ASPA</name>
<evidence type="ECO:0000256" key="3">
    <source>
        <dbReference type="SAM" id="MobiDB-lite"/>
    </source>
</evidence>
<dbReference type="InterPro" id="IPR004330">
    <property type="entry name" value="FAR1_DNA_bnd_dom"/>
</dbReference>
<dbReference type="InterPro" id="IPR007527">
    <property type="entry name" value="Znf_SWIM"/>
</dbReference>
<dbReference type="InterPro" id="IPR031052">
    <property type="entry name" value="FHY3/FAR1"/>
</dbReference>
<keyword evidence="6" id="KW-1185">Reference proteome</keyword>
<gene>
    <name evidence="5" type="primary">FRS5</name>
    <name evidence="5" type="ORF">KSP39_PZI016116</name>
</gene>
<dbReference type="GO" id="GO:0005634">
    <property type="term" value="C:nucleus"/>
    <property type="evidence" value="ECO:0007669"/>
    <property type="project" value="UniProtKB-SubCell"/>
</dbReference>
<dbReference type="AlphaFoldDB" id="A0AAP0B8E4"/>
<accession>A0AAP0B8E4</accession>
<comment type="function">
    <text evidence="2">Putative transcription activator involved in regulating light control of development.</text>
</comment>
<feature type="domain" description="SWIM-type" evidence="4">
    <location>
        <begin position="170"/>
        <end position="206"/>
    </location>
</feature>
<keyword evidence="1 2" id="KW-0863">Zinc-finger</keyword>
<evidence type="ECO:0000259" key="4">
    <source>
        <dbReference type="PROSITE" id="PS50966"/>
    </source>
</evidence>
<dbReference type="EMBL" id="JBBWWQ010000014">
    <property type="protein sequence ID" value="KAK8930858.1"/>
    <property type="molecule type" value="Genomic_DNA"/>
</dbReference>
<evidence type="ECO:0000256" key="2">
    <source>
        <dbReference type="RuleBase" id="RU367018"/>
    </source>
</evidence>
<reference evidence="5 6" key="1">
    <citation type="journal article" date="2022" name="Nat. Plants">
        <title>Genomes of leafy and leafless Platanthera orchids illuminate the evolution of mycoheterotrophy.</title>
        <authorList>
            <person name="Li M.H."/>
            <person name="Liu K.W."/>
            <person name="Li Z."/>
            <person name="Lu H.C."/>
            <person name="Ye Q.L."/>
            <person name="Zhang D."/>
            <person name="Wang J.Y."/>
            <person name="Li Y.F."/>
            <person name="Zhong Z.M."/>
            <person name="Liu X."/>
            <person name="Yu X."/>
            <person name="Liu D.K."/>
            <person name="Tu X.D."/>
            <person name="Liu B."/>
            <person name="Hao Y."/>
            <person name="Liao X.Y."/>
            <person name="Jiang Y.T."/>
            <person name="Sun W.H."/>
            <person name="Chen J."/>
            <person name="Chen Y.Q."/>
            <person name="Ai Y."/>
            <person name="Zhai J.W."/>
            <person name="Wu S.S."/>
            <person name="Zhou Z."/>
            <person name="Hsiao Y.Y."/>
            <person name="Wu W.L."/>
            <person name="Chen Y.Y."/>
            <person name="Lin Y.F."/>
            <person name="Hsu J.L."/>
            <person name="Li C.Y."/>
            <person name="Wang Z.W."/>
            <person name="Zhao X."/>
            <person name="Zhong W.Y."/>
            <person name="Ma X.K."/>
            <person name="Ma L."/>
            <person name="Huang J."/>
            <person name="Chen G.Z."/>
            <person name="Huang M.Z."/>
            <person name="Huang L."/>
            <person name="Peng D.H."/>
            <person name="Luo Y.B."/>
            <person name="Zou S.Q."/>
            <person name="Chen S.P."/>
            <person name="Lan S."/>
            <person name="Tsai W.C."/>
            <person name="Van de Peer Y."/>
            <person name="Liu Z.J."/>
        </authorList>
    </citation>
    <scope>NUCLEOTIDE SEQUENCE [LARGE SCALE GENOMIC DNA]</scope>
    <source>
        <strain evidence="5">Lor287</strain>
    </source>
</reference>
<dbReference type="Pfam" id="PF03101">
    <property type="entry name" value="FAR1"/>
    <property type="match status" value="1"/>
</dbReference>
<dbReference type="GO" id="GO:0006355">
    <property type="term" value="P:regulation of DNA-templated transcription"/>
    <property type="evidence" value="ECO:0007669"/>
    <property type="project" value="UniProtKB-UniRule"/>
</dbReference>
<comment type="caution">
    <text evidence="5">The sequence shown here is derived from an EMBL/GenBank/DDBJ whole genome shotgun (WGS) entry which is preliminary data.</text>
</comment>
<dbReference type="GO" id="GO:0008270">
    <property type="term" value="F:zinc ion binding"/>
    <property type="evidence" value="ECO:0007669"/>
    <property type="project" value="UniProtKB-UniRule"/>
</dbReference>
<organism evidence="5 6">
    <name type="scientific">Platanthera zijinensis</name>
    <dbReference type="NCBI Taxonomy" id="2320716"/>
    <lineage>
        <taxon>Eukaryota</taxon>
        <taxon>Viridiplantae</taxon>
        <taxon>Streptophyta</taxon>
        <taxon>Embryophyta</taxon>
        <taxon>Tracheophyta</taxon>
        <taxon>Spermatophyta</taxon>
        <taxon>Magnoliopsida</taxon>
        <taxon>Liliopsida</taxon>
        <taxon>Asparagales</taxon>
        <taxon>Orchidaceae</taxon>
        <taxon>Orchidoideae</taxon>
        <taxon>Orchideae</taxon>
        <taxon>Orchidinae</taxon>
        <taxon>Platanthera</taxon>
    </lineage>
</organism>
<protein>
    <recommendedName>
        <fullName evidence="2">Protein FAR1-RELATED SEQUENCE</fullName>
    </recommendedName>
</protein>
<evidence type="ECO:0000313" key="5">
    <source>
        <dbReference type="EMBL" id="KAK8930858.1"/>
    </source>
</evidence>
<keyword evidence="2" id="KW-0479">Metal-binding</keyword>
<evidence type="ECO:0000313" key="6">
    <source>
        <dbReference type="Proteomes" id="UP001418222"/>
    </source>
</evidence>